<evidence type="ECO:0000256" key="8">
    <source>
        <dbReference type="ARBA" id="ARBA00023136"/>
    </source>
</evidence>
<keyword evidence="3" id="KW-1003">Cell membrane</keyword>
<evidence type="ECO:0000313" key="13">
    <source>
        <dbReference type="EMBL" id="MEY6432706.1"/>
    </source>
</evidence>
<feature type="transmembrane region" description="Helical" evidence="11">
    <location>
        <begin position="21"/>
        <end position="44"/>
    </location>
</feature>
<evidence type="ECO:0000256" key="4">
    <source>
        <dbReference type="ARBA" id="ARBA00022481"/>
    </source>
</evidence>
<organism evidence="13 14">
    <name type="scientific">Thioalkalicoccus limnaeus</name>
    <dbReference type="NCBI Taxonomy" id="120681"/>
    <lineage>
        <taxon>Bacteria</taxon>
        <taxon>Pseudomonadati</taxon>
        <taxon>Pseudomonadota</taxon>
        <taxon>Gammaproteobacteria</taxon>
        <taxon>Chromatiales</taxon>
        <taxon>Chromatiaceae</taxon>
        <taxon>Thioalkalicoccus</taxon>
    </lineage>
</organism>
<comment type="similarity">
    <text evidence="9">Belongs to the GSP H family.</text>
</comment>
<dbReference type="SUPFAM" id="SSF54523">
    <property type="entry name" value="Pili subunits"/>
    <property type="match status" value="1"/>
</dbReference>
<protein>
    <recommendedName>
        <fullName evidence="2">Type II secretion system protein H</fullName>
    </recommendedName>
    <alternativeName>
        <fullName evidence="10">General secretion pathway protein H</fullName>
    </alternativeName>
</protein>
<evidence type="ECO:0000256" key="6">
    <source>
        <dbReference type="ARBA" id="ARBA00022692"/>
    </source>
</evidence>
<evidence type="ECO:0000256" key="1">
    <source>
        <dbReference type="ARBA" id="ARBA00004377"/>
    </source>
</evidence>
<dbReference type="Proteomes" id="UP001564408">
    <property type="component" value="Unassembled WGS sequence"/>
</dbReference>
<proteinExistence type="inferred from homology"/>
<sequence>MPISRVGSDGAGRPVARAVGFTLIELLVVLALMGLILSIVPPLVSAAFPGVELKSAARTTVASLRQAREEAIRTGRDAALAVDLVERSLKIDGGYRPVRLPSRMRIRLETAETEMQDERTGAIRFFPDGSSTGGVILLERGNQGYQVGVNWLTGQVRMAPRDDP</sequence>
<evidence type="ECO:0000313" key="14">
    <source>
        <dbReference type="Proteomes" id="UP001564408"/>
    </source>
</evidence>
<dbReference type="InterPro" id="IPR045584">
    <property type="entry name" value="Pilin-like"/>
</dbReference>
<evidence type="ECO:0000256" key="3">
    <source>
        <dbReference type="ARBA" id="ARBA00022475"/>
    </source>
</evidence>
<gene>
    <name evidence="13" type="ORF">ABC977_09845</name>
</gene>
<dbReference type="Pfam" id="PF12019">
    <property type="entry name" value="GspH"/>
    <property type="match status" value="1"/>
</dbReference>
<evidence type="ECO:0000259" key="12">
    <source>
        <dbReference type="Pfam" id="PF12019"/>
    </source>
</evidence>
<keyword evidence="7 11" id="KW-1133">Transmembrane helix</keyword>
<keyword evidence="14" id="KW-1185">Reference proteome</keyword>
<dbReference type="EMBL" id="JBDKXB010000011">
    <property type="protein sequence ID" value="MEY6432706.1"/>
    <property type="molecule type" value="Genomic_DNA"/>
</dbReference>
<reference evidence="13 14" key="1">
    <citation type="submission" date="2024-05" db="EMBL/GenBank/DDBJ databases">
        <title>Genome Sequence and Characterization of the New Strain Purple Sulfur Bacterium of Genus Thioalkalicoccus.</title>
        <authorList>
            <person name="Bryantseva I.A."/>
            <person name="Kyndt J.A."/>
            <person name="Imhoff J.F."/>
        </authorList>
    </citation>
    <scope>NUCLEOTIDE SEQUENCE [LARGE SCALE GENOMIC DNA]</scope>
    <source>
        <strain evidence="13 14">Um2</strain>
    </source>
</reference>
<evidence type="ECO:0000256" key="2">
    <source>
        <dbReference type="ARBA" id="ARBA00021549"/>
    </source>
</evidence>
<comment type="caution">
    <text evidence="13">The sequence shown here is derived from an EMBL/GenBank/DDBJ whole genome shotgun (WGS) entry which is preliminary data.</text>
</comment>
<keyword evidence="5" id="KW-0997">Cell inner membrane</keyword>
<evidence type="ECO:0000256" key="5">
    <source>
        <dbReference type="ARBA" id="ARBA00022519"/>
    </source>
</evidence>
<keyword evidence="8 11" id="KW-0472">Membrane</keyword>
<dbReference type="RefSeq" id="WP_369667092.1">
    <property type="nucleotide sequence ID" value="NZ_JBDKXB010000011.1"/>
</dbReference>
<dbReference type="Pfam" id="PF07963">
    <property type="entry name" value="N_methyl"/>
    <property type="match status" value="1"/>
</dbReference>
<keyword evidence="6 11" id="KW-0812">Transmembrane</keyword>
<dbReference type="Gene3D" id="3.30.700.10">
    <property type="entry name" value="Glycoprotein, Type 4 Pilin"/>
    <property type="match status" value="1"/>
</dbReference>
<dbReference type="InterPro" id="IPR012902">
    <property type="entry name" value="N_methyl_site"/>
</dbReference>
<evidence type="ECO:0000256" key="10">
    <source>
        <dbReference type="ARBA" id="ARBA00030775"/>
    </source>
</evidence>
<evidence type="ECO:0000256" key="11">
    <source>
        <dbReference type="SAM" id="Phobius"/>
    </source>
</evidence>
<dbReference type="NCBIfam" id="TIGR02532">
    <property type="entry name" value="IV_pilin_GFxxxE"/>
    <property type="match status" value="1"/>
</dbReference>
<dbReference type="InterPro" id="IPR022346">
    <property type="entry name" value="T2SS_GspH"/>
</dbReference>
<feature type="domain" description="General secretion pathway GspH" evidence="12">
    <location>
        <begin position="56"/>
        <end position="152"/>
    </location>
</feature>
<name>A0ABV4BE26_9GAMM</name>
<comment type="subcellular location">
    <subcellularLocation>
        <location evidence="1">Cell inner membrane</location>
        <topology evidence="1">Single-pass membrane protein</topology>
    </subcellularLocation>
</comment>
<keyword evidence="4" id="KW-0488">Methylation</keyword>
<evidence type="ECO:0000256" key="7">
    <source>
        <dbReference type="ARBA" id="ARBA00022989"/>
    </source>
</evidence>
<accession>A0ABV4BE26</accession>
<evidence type="ECO:0000256" key="9">
    <source>
        <dbReference type="ARBA" id="ARBA00025772"/>
    </source>
</evidence>